<keyword evidence="3 5" id="KW-0378">Hydrolase</keyword>
<dbReference type="InterPro" id="IPR017853">
    <property type="entry name" value="GH"/>
</dbReference>
<organism evidence="7 8">
    <name type="scientific">Nocardia aurantia</name>
    <dbReference type="NCBI Taxonomy" id="2585199"/>
    <lineage>
        <taxon>Bacteria</taxon>
        <taxon>Bacillati</taxon>
        <taxon>Actinomycetota</taxon>
        <taxon>Actinomycetes</taxon>
        <taxon>Mycobacteriales</taxon>
        <taxon>Nocardiaceae</taxon>
        <taxon>Nocardia</taxon>
    </lineage>
</organism>
<dbReference type="Gene3D" id="2.60.40.1180">
    <property type="entry name" value="Golgi alpha-mannosidase II"/>
    <property type="match status" value="1"/>
</dbReference>
<dbReference type="Pfam" id="PF17801">
    <property type="entry name" value="Melibiase_C"/>
    <property type="match status" value="1"/>
</dbReference>
<reference evidence="7 8" key="1">
    <citation type="submission" date="2019-10" db="EMBL/GenBank/DDBJ databases">
        <title>Nocardia macrotermitis sp. nov. and Nocardia aurantia sp. nov., isolated from the gut of fungus growing-termite Macrotermes natalensis.</title>
        <authorList>
            <person name="Benndorf R."/>
            <person name="Schwitalla J."/>
            <person name="Martin K."/>
            <person name="De Beer W."/>
            <person name="Kaster A.-K."/>
            <person name="Vollmers J."/>
            <person name="Poulsen M."/>
            <person name="Beemelmanns C."/>
        </authorList>
    </citation>
    <scope>NUCLEOTIDE SEQUENCE [LARGE SCALE GENOMIC DNA]</scope>
    <source>
        <strain evidence="7 8">RB56</strain>
    </source>
</reference>
<dbReference type="FunFam" id="3.20.20.70:FF:000197">
    <property type="entry name" value="Alpha-galactosidase"/>
    <property type="match status" value="1"/>
</dbReference>
<dbReference type="PANTHER" id="PTHR11452:SF75">
    <property type="entry name" value="ALPHA-GALACTOSIDASE MEL1"/>
    <property type="match status" value="1"/>
</dbReference>
<dbReference type="GO" id="GO:0005975">
    <property type="term" value="P:carbohydrate metabolic process"/>
    <property type="evidence" value="ECO:0007669"/>
    <property type="project" value="InterPro"/>
</dbReference>
<keyword evidence="8" id="KW-1185">Reference proteome</keyword>
<keyword evidence="5" id="KW-1015">Disulfide bond</keyword>
<dbReference type="SUPFAM" id="SSF51011">
    <property type="entry name" value="Glycosyl hydrolase domain"/>
    <property type="match status" value="1"/>
</dbReference>
<comment type="similarity">
    <text evidence="1 5">Belongs to the glycosyl hydrolase 27 family.</text>
</comment>
<keyword evidence="2" id="KW-0732">Signal</keyword>
<dbReference type="InterPro" id="IPR013785">
    <property type="entry name" value="Aldolase_TIM"/>
</dbReference>
<evidence type="ECO:0000256" key="2">
    <source>
        <dbReference type="ARBA" id="ARBA00022729"/>
    </source>
</evidence>
<evidence type="ECO:0000256" key="1">
    <source>
        <dbReference type="ARBA" id="ARBA00009743"/>
    </source>
</evidence>
<name>A0A7K0DS91_9NOCA</name>
<dbReference type="EC" id="3.2.1.22" evidence="5"/>
<proteinExistence type="inferred from homology"/>
<dbReference type="Gene3D" id="3.20.20.70">
    <property type="entry name" value="Aldolase class I"/>
    <property type="match status" value="1"/>
</dbReference>
<protein>
    <recommendedName>
        <fullName evidence="5">Alpha-galactosidase</fullName>
        <ecNumber evidence="5">3.2.1.22</ecNumber>
    </recommendedName>
    <alternativeName>
        <fullName evidence="5">Melibiase</fullName>
    </alternativeName>
</protein>
<dbReference type="PANTHER" id="PTHR11452">
    <property type="entry name" value="ALPHA-GALACTOSIDASE/ALPHA-N-ACETYLGALACTOSAMINIDASE"/>
    <property type="match status" value="1"/>
</dbReference>
<evidence type="ECO:0000313" key="7">
    <source>
        <dbReference type="EMBL" id="MQY28611.1"/>
    </source>
</evidence>
<evidence type="ECO:0000313" key="8">
    <source>
        <dbReference type="Proteomes" id="UP000431401"/>
    </source>
</evidence>
<dbReference type="Proteomes" id="UP000431401">
    <property type="component" value="Unassembled WGS sequence"/>
</dbReference>
<comment type="caution">
    <text evidence="7">The sequence shown here is derived from an EMBL/GenBank/DDBJ whole genome shotgun (WGS) entry which is preliminary data.</text>
</comment>
<evidence type="ECO:0000259" key="6">
    <source>
        <dbReference type="Pfam" id="PF17801"/>
    </source>
</evidence>
<dbReference type="PRINTS" id="PR00740">
    <property type="entry name" value="GLHYDRLASE27"/>
</dbReference>
<dbReference type="Pfam" id="PF16499">
    <property type="entry name" value="Melibiase_2"/>
    <property type="match status" value="1"/>
</dbReference>
<keyword evidence="4 5" id="KW-0326">Glycosidase</keyword>
<dbReference type="InterPro" id="IPR013780">
    <property type="entry name" value="Glyco_hydro_b"/>
</dbReference>
<evidence type="ECO:0000256" key="4">
    <source>
        <dbReference type="ARBA" id="ARBA00023295"/>
    </source>
</evidence>
<dbReference type="InterPro" id="IPR041233">
    <property type="entry name" value="Melibiase_C"/>
</dbReference>
<comment type="catalytic activity">
    <reaction evidence="5">
        <text>Hydrolysis of terminal, non-reducing alpha-D-galactose residues in alpha-D-galactosides, including galactose oligosaccharides, galactomannans and galactolipids.</text>
        <dbReference type="EC" id="3.2.1.22"/>
    </reaction>
</comment>
<gene>
    <name evidence="7" type="primary">agaA</name>
    <name evidence="7" type="ORF">NRB56_41950</name>
</gene>
<feature type="domain" description="Alpha galactosidase C-terminal" evidence="6">
    <location>
        <begin position="354"/>
        <end position="425"/>
    </location>
</feature>
<evidence type="ECO:0000256" key="3">
    <source>
        <dbReference type="ARBA" id="ARBA00022801"/>
    </source>
</evidence>
<dbReference type="InterPro" id="IPR002241">
    <property type="entry name" value="Glyco_hydro_27"/>
</dbReference>
<dbReference type="EMBL" id="WEGI01000009">
    <property type="protein sequence ID" value="MQY28611.1"/>
    <property type="molecule type" value="Genomic_DNA"/>
</dbReference>
<dbReference type="AlphaFoldDB" id="A0A7K0DS91"/>
<dbReference type="CDD" id="cd14792">
    <property type="entry name" value="GH27"/>
    <property type="match status" value="1"/>
</dbReference>
<dbReference type="GO" id="GO:0004557">
    <property type="term" value="F:alpha-galactosidase activity"/>
    <property type="evidence" value="ECO:0007669"/>
    <property type="project" value="UniProtKB-EC"/>
</dbReference>
<evidence type="ECO:0000256" key="5">
    <source>
        <dbReference type="RuleBase" id="RU361168"/>
    </source>
</evidence>
<accession>A0A7K0DS91</accession>
<sequence>MSGALTALVTSVLTVVLLLGVTAAAPIRTGSRLGDGVAIAGVALTPPMGWNTWNSYGCDLSDRIVRQAADAMVSSGLRDAGYRYVIVDDCWFDPARGPGGVLRADPARFPQGMKAVADYVHARGLKFGIYGSPNDRTCAQLGGAYPGRTGSAGHEAADARTFADWGVDYLKYDWCAPESDLDRQLTAFTRMRDALRDTGRPIVYSINANSDVLAVPPGAIYDWSGIATMWRTTNDVTPAWALGLGVATSQGIREILDTTAPLAARAGPDHWPDPDMLEIGVAGIPGSLTPGLTAAEQRTQFGMWALLAAPLIAGNALPSMDFATRALLTNPDVIAVDQDPLAAPATAVPGTAGKVWRRNLSDGSVVAALSNDDRSATRIDTSAAAVGLPAAPHYQVHDLWTGATSTTDGPLGATVAAHDTVLLRLRPDTSA</sequence>
<dbReference type="SUPFAM" id="SSF51445">
    <property type="entry name" value="(Trans)glycosidases"/>
    <property type="match status" value="1"/>
</dbReference>